<sequence>MARFGYSSRGRRHCRPPLMAFLGIVAVMVFLYDEFCSVRPEGTLQNNPPSYSLHSLEIFSPFGSWHRGGPRPSAKVCIWDPTGSKPLPYPLVSCQALPIPFTKTQEILFIRRSGASVLISRKLKQAIVEPHALSSMDWCRFSSLESRNVSCPIFCSGLSGVSSEIPRVSRGSHPSQPPSLEAYIVVFGSRSSPSRSSSLVHIPELCHQPYEGLISLLLMMLCVILVIDELVPFLVQRLSDEVVLVLFSVGGHHLHHRRSAMGPV</sequence>
<evidence type="ECO:0000313" key="2">
    <source>
        <dbReference type="Proteomes" id="UP000015106"/>
    </source>
</evidence>
<name>A0A8R7UKY5_TRIUA</name>
<reference evidence="2" key="1">
    <citation type="journal article" date="2013" name="Nature">
        <title>Draft genome of the wheat A-genome progenitor Triticum urartu.</title>
        <authorList>
            <person name="Ling H.Q."/>
            <person name="Zhao S."/>
            <person name="Liu D."/>
            <person name="Wang J."/>
            <person name="Sun H."/>
            <person name="Zhang C."/>
            <person name="Fan H."/>
            <person name="Li D."/>
            <person name="Dong L."/>
            <person name="Tao Y."/>
            <person name="Gao C."/>
            <person name="Wu H."/>
            <person name="Li Y."/>
            <person name="Cui Y."/>
            <person name="Guo X."/>
            <person name="Zheng S."/>
            <person name="Wang B."/>
            <person name="Yu K."/>
            <person name="Liang Q."/>
            <person name="Yang W."/>
            <person name="Lou X."/>
            <person name="Chen J."/>
            <person name="Feng M."/>
            <person name="Jian J."/>
            <person name="Zhang X."/>
            <person name="Luo G."/>
            <person name="Jiang Y."/>
            <person name="Liu J."/>
            <person name="Wang Z."/>
            <person name="Sha Y."/>
            <person name="Zhang B."/>
            <person name="Wu H."/>
            <person name="Tang D."/>
            <person name="Shen Q."/>
            <person name="Xue P."/>
            <person name="Zou S."/>
            <person name="Wang X."/>
            <person name="Liu X."/>
            <person name="Wang F."/>
            <person name="Yang Y."/>
            <person name="An X."/>
            <person name="Dong Z."/>
            <person name="Zhang K."/>
            <person name="Zhang X."/>
            <person name="Luo M.C."/>
            <person name="Dvorak J."/>
            <person name="Tong Y."/>
            <person name="Wang J."/>
            <person name="Yang H."/>
            <person name="Li Z."/>
            <person name="Wang D."/>
            <person name="Zhang A."/>
            <person name="Wang J."/>
        </authorList>
    </citation>
    <scope>NUCLEOTIDE SEQUENCE</scope>
    <source>
        <strain evidence="2">cv. G1812</strain>
    </source>
</reference>
<reference evidence="1" key="2">
    <citation type="submission" date="2018-03" db="EMBL/GenBank/DDBJ databases">
        <title>The Triticum urartu genome reveals the dynamic nature of wheat genome evolution.</title>
        <authorList>
            <person name="Ling H."/>
            <person name="Ma B."/>
            <person name="Shi X."/>
            <person name="Liu H."/>
            <person name="Dong L."/>
            <person name="Sun H."/>
            <person name="Cao Y."/>
            <person name="Gao Q."/>
            <person name="Zheng S."/>
            <person name="Li Y."/>
            <person name="Yu Y."/>
            <person name="Du H."/>
            <person name="Qi M."/>
            <person name="Li Y."/>
            <person name="Yu H."/>
            <person name="Cui Y."/>
            <person name="Wang N."/>
            <person name="Chen C."/>
            <person name="Wu H."/>
            <person name="Zhao Y."/>
            <person name="Zhang J."/>
            <person name="Li Y."/>
            <person name="Zhou W."/>
            <person name="Zhang B."/>
            <person name="Hu W."/>
            <person name="Eijk M."/>
            <person name="Tang J."/>
            <person name="Witsenboer H."/>
            <person name="Zhao S."/>
            <person name="Li Z."/>
            <person name="Zhang A."/>
            <person name="Wang D."/>
            <person name="Liang C."/>
        </authorList>
    </citation>
    <scope>NUCLEOTIDE SEQUENCE [LARGE SCALE GENOMIC DNA]</scope>
    <source>
        <strain evidence="1">cv. G1812</strain>
    </source>
</reference>
<protein>
    <submittedName>
        <fullName evidence="1">Uncharacterized protein</fullName>
    </submittedName>
</protein>
<evidence type="ECO:0000313" key="1">
    <source>
        <dbReference type="EnsemblPlants" id="TuG1812G0500005067.01.T01.cds330347"/>
    </source>
</evidence>
<keyword evidence="2" id="KW-1185">Reference proteome</keyword>
<reference evidence="1" key="3">
    <citation type="submission" date="2022-06" db="UniProtKB">
        <authorList>
            <consortium name="EnsemblPlants"/>
        </authorList>
    </citation>
    <scope>IDENTIFICATION</scope>
</reference>
<dbReference type="Gramene" id="TuG1812G0500005067.01.T01">
    <property type="protein sequence ID" value="TuG1812G0500005067.01.T01.cds330347"/>
    <property type="gene ID" value="TuG1812G0500005067.01"/>
</dbReference>
<dbReference type="EnsemblPlants" id="TuG1812G0500005067.01.T01">
    <property type="protein sequence ID" value="TuG1812G0500005067.01.T01.cds330347"/>
    <property type="gene ID" value="TuG1812G0500005067.01"/>
</dbReference>
<proteinExistence type="predicted"/>
<dbReference type="AlphaFoldDB" id="A0A8R7UKY5"/>
<organism evidence="1 2">
    <name type="scientific">Triticum urartu</name>
    <name type="common">Red wild einkorn</name>
    <name type="synonym">Crithodium urartu</name>
    <dbReference type="NCBI Taxonomy" id="4572"/>
    <lineage>
        <taxon>Eukaryota</taxon>
        <taxon>Viridiplantae</taxon>
        <taxon>Streptophyta</taxon>
        <taxon>Embryophyta</taxon>
        <taxon>Tracheophyta</taxon>
        <taxon>Spermatophyta</taxon>
        <taxon>Magnoliopsida</taxon>
        <taxon>Liliopsida</taxon>
        <taxon>Poales</taxon>
        <taxon>Poaceae</taxon>
        <taxon>BOP clade</taxon>
        <taxon>Pooideae</taxon>
        <taxon>Triticodae</taxon>
        <taxon>Triticeae</taxon>
        <taxon>Triticinae</taxon>
        <taxon>Triticum</taxon>
    </lineage>
</organism>
<accession>A0A8R7UKY5</accession>
<dbReference type="Proteomes" id="UP000015106">
    <property type="component" value="Chromosome 5"/>
</dbReference>